<dbReference type="AlphaFoldDB" id="A0A1H9IR94"/>
<dbReference type="EMBL" id="FOFG01000007">
    <property type="protein sequence ID" value="SEQ77037.1"/>
    <property type="molecule type" value="Genomic_DNA"/>
</dbReference>
<evidence type="ECO:0000256" key="1">
    <source>
        <dbReference type="SAM" id="MobiDB-lite"/>
    </source>
</evidence>
<dbReference type="STRING" id="1855383.SAMN05216548_107181"/>
<feature type="region of interest" description="Disordered" evidence="1">
    <location>
        <begin position="90"/>
        <end position="109"/>
    </location>
</feature>
<dbReference type="RefSeq" id="WP_092496727.1">
    <property type="nucleotide sequence ID" value="NZ_FOFG01000007.1"/>
</dbReference>
<dbReference type="Proteomes" id="UP000199647">
    <property type="component" value="Unassembled WGS sequence"/>
</dbReference>
<feature type="compositionally biased region" description="Low complexity" evidence="1">
    <location>
        <begin position="90"/>
        <end position="105"/>
    </location>
</feature>
<evidence type="ECO:0000313" key="2">
    <source>
        <dbReference type="EMBL" id="SEQ77037.1"/>
    </source>
</evidence>
<protein>
    <submittedName>
        <fullName evidence="2">Uncharacterized conserved protein</fullName>
    </submittedName>
</protein>
<proteinExistence type="predicted"/>
<organism evidence="2 3">
    <name type="scientific">Faunimonas pinastri</name>
    <dbReference type="NCBI Taxonomy" id="1855383"/>
    <lineage>
        <taxon>Bacteria</taxon>
        <taxon>Pseudomonadati</taxon>
        <taxon>Pseudomonadota</taxon>
        <taxon>Alphaproteobacteria</taxon>
        <taxon>Hyphomicrobiales</taxon>
        <taxon>Afifellaceae</taxon>
        <taxon>Faunimonas</taxon>
    </lineage>
</organism>
<keyword evidence="3" id="KW-1185">Reference proteome</keyword>
<name>A0A1H9IR94_9HYPH</name>
<dbReference type="OrthoDB" id="8480612at2"/>
<sequence>MGGVYALQRSGHWPQATASAPSGDVATKAEVADLRTQLQQVQGTVTDLQGRAQAALAVASGEGGQNGADQNAVQDLGTRVAALEAKLTAPATQPGEGAQPGAGPADTAASGHLRDRLAALEGKVNTNSDAVNGKADATAIADLGKRVDQLQAAVGTGDQVAPDSLSGRLASLTDQFGQLRDSIGPTAISAMKPEIDQLGQRVDQMAGTVDQLNGKVQDTQTTAATTLANMAQTTTHVQQQLTEVTGTVAQLSDQVAHAAPSQKIDELTKAVQAAQSRADQAAAVAPVIAANGLVDAVQGGSSFATELKAVQTVTPGDAAIGTLEPYAASGLPRIADLKQGFDKVMASRVSTADLPAEGGGTLTRLLQSAKGVIKVTPAGPIEGNSSAAILSRIDADFDSGNLKGVLDEWNGLPQADKDATHEFIQPVQAHAAAIDLAGRLRANALGQLSSAK</sequence>
<gene>
    <name evidence="2" type="ORF">SAMN05216548_107181</name>
</gene>
<dbReference type="Gene3D" id="1.20.5.340">
    <property type="match status" value="2"/>
</dbReference>
<accession>A0A1H9IR94</accession>
<evidence type="ECO:0000313" key="3">
    <source>
        <dbReference type="Proteomes" id="UP000199647"/>
    </source>
</evidence>
<reference evidence="2 3" key="1">
    <citation type="submission" date="2016-10" db="EMBL/GenBank/DDBJ databases">
        <authorList>
            <person name="de Groot N.N."/>
        </authorList>
    </citation>
    <scope>NUCLEOTIDE SEQUENCE [LARGE SCALE GENOMIC DNA]</scope>
    <source>
        <strain evidence="2 3">A52C2</strain>
    </source>
</reference>
<feature type="region of interest" description="Disordered" evidence="1">
    <location>
        <begin position="1"/>
        <end position="22"/>
    </location>
</feature>